<feature type="chain" id="PRO_5002242042" description="Secreted protein" evidence="1">
    <location>
        <begin position="23"/>
        <end position="190"/>
    </location>
</feature>
<proteinExistence type="predicted"/>
<dbReference type="STRING" id="1442369.A0A0D2FDA4"/>
<dbReference type="GeneID" id="25299060"/>
<dbReference type="OrthoDB" id="2910287at2759"/>
<keyword evidence="1" id="KW-0732">Signal</keyword>
<name>A0A0D2FDA4_9EURO</name>
<keyword evidence="3" id="KW-1185">Reference proteome</keyword>
<gene>
    <name evidence="2" type="ORF">Z518_10989</name>
</gene>
<protein>
    <recommendedName>
        <fullName evidence="4">Secreted protein</fullName>
    </recommendedName>
</protein>
<dbReference type="EMBL" id="KN847484">
    <property type="protein sequence ID" value="KIX00062.1"/>
    <property type="molecule type" value="Genomic_DNA"/>
</dbReference>
<reference evidence="2 3" key="1">
    <citation type="submission" date="2015-01" db="EMBL/GenBank/DDBJ databases">
        <title>The Genome Sequence of Rhinocladiella mackenzie CBS 650.93.</title>
        <authorList>
            <consortium name="The Broad Institute Genomics Platform"/>
            <person name="Cuomo C."/>
            <person name="de Hoog S."/>
            <person name="Gorbushina A."/>
            <person name="Stielow B."/>
            <person name="Teixiera M."/>
            <person name="Abouelleil A."/>
            <person name="Chapman S.B."/>
            <person name="Priest M."/>
            <person name="Young S.K."/>
            <person name="Wortman J."/>
            <person name="Nusbaum C."/>
            <person name="Birren B."/>
        </authorList>
    </citation>
    <scope>NUCLEOTIDE SEQUENCE [LARGE SCALE GENOMIC DNA]</scope>
    <source>
        <strain evidence="2 3">CBS 650.93</strain>
    </source>
</reference>
<evidence type="ECO:0008006" key="4">
    <source>
        <dbReference type="Google" id="ProtNLM"/>
    </source>
</evidence>
<dbReference type="RefSeq" id="XP_013266952.1">
    <property type="nucleotide sequence ID" value="XM_013411498.1"/>
</dbReference>
<dbReference type="HOGENOM" id="CLU_086405_0_0_1"/>
<feature type="signal peptide" evidence="1">
    <location>
        <begin position="1"/>
        <end position="22"/>
    </location>
</feature>
<sequence>MHAFSFILSPIVQAVFAGIVAAQEEDMGSLPTAEDTPVLPPDYPDFANPAEEVEIQKRTPPAGVYVCDQTNWQGKCDWIALKDMACMDFPWDAGTSVGPPNGWQCKFYYGAQCTGEMTNGKLTYPGTSNLGALYNNRLKPLGMKCRQCPSAPCINNNSPDFGEAILKTGTKDADGKCRYFEEGKVKTRPC</sequence>
<organism evidence="2 3">
    <name type="scientific">Rhinocladiella mackenziei CBS 650.93</name>
    <dbReference type="NCBI Taxonomy" id="1442369"/>
    <lineage>
        <taxon>Eukaryota</taxon>
        <taxon>Fungi</taxon>
        <taxon>Dikarya</taxon>
        <taxon>Ascomycota</taxon>
        <taxon>Pezizomycotina</taxon>
        <taxon>Eurotiomycetes</taxon>
        <taxon>Chaetothyriomycetidae</taxon>
        <taxon>Chaetothyriales</taxon>
        <taxon>Herpotrichiellaceae</taxon>
        <taxon>Rhinocladiella</taxon>
    </lineage>
</organism>
<evidence type="ECO:0000313" key="3">
    <source>
        <dbReference type="Proteomes" id="UP000053617"/>
    </source>
</evidence>
<dbReference type="VEuPathDB" id="FungiDB:Z518_10989"/>
<evidence type="ECO:0000256" key="1">
    <source>
        <dbReference type="SAM" id="SignalP"/>
    </source>
</evidence>
<dbReference type="AlphaFoldDB" id="A0A0D2FDA4"/>
<dbReference type="Proteomes" id="UP000053617">
    <property type="component" value="Unassembled WGS sequence"/>
</dbReference>
<evidence type="ECO:0000313" key="2">
    <source>
        <dbReference type="EMBL" id="KIX00062.1"/>
    </source>
</evidence>
<accession>A0A0D2FDA4</accession>